<comment type="caution">
    <text evidence="2">The sequence shown here is derived from an EMBL/GenBank/DDBJ whole genome shotgun (WGS) entry which is preliminary data.</text>
</comment>
<evidence type="ECO:0000313" key="3">
    <source>
        <dbReference type="Proteomes" id="UP000480548"/>
    </source>
</evidence>
<accession>A0A7C8JPZ3</accession>
<evidence type="ECO:0000313" key="2">
    <source>
        <dbReference type="EMBL" id="KAF3136178.1"/>
    </source>
</evidence>
<organism evidence="2 3">
    <name type="scientific">Orbilia oligospora</name>
    <name type="common">Nematode-trapping fungus</name>
    <name type="synonym">Arthrobotrys oligospora</name>
    <dbReference type="NCBI Taxonomy" id="2813651"/>
    <lineage>
        <taxon>Eukaryota</taxon>
        <taxon>Fungi</taxon>
        <taxon>Dikarya</taxon>
        <taxon>Ascomycota</taxon>
        <taxon>Pezizomycotina</taxon>
        <taxon>Orbiliomycetes</taxon>
        <taxon>Orbiliales</taxon>
        <taxon>Orbiliaceae</taxon>
        <taxon>Orbilia</taxon>
    </lineage>
</organism>
<feature type="region of interest" description="Disordered" evidence="1">
    <location>
        <begin position="269"/>
        <end position="289"/>
    </location>
</feature>
<evidence type="ECO:0008006" key="4">
    <source>
        <dbReference type="Google" id="ProtNLM"/>
    </source>
</evidence>
<dbReference type="PANTHER" id="PTHR34706">
    <property type="entry name" value="SLR1338 PROTEIN"/>
    <property type="match status" value="1"/>
</dbReference>
<gene>
    <name evidence="2" type="ORF">TWF703_005823</name>
</gene>
<feature type="compositionally biased region" description="Polar residues" evidence="1">
    <location>
        <begin position="274"/>
        <end position="286"/>
    </location>
</feature>
<feature type="region of interest" description="Disordered" evidence="1">
    <location>
        <begin position="582"/>
        <end position="620"/>
    </location>
</feature>
<dbReference type="EMBL" id="WIQZ01000030">
    <property type="protein sequence ID" value="KAF3136178.1"/>
    <property type="molecule type" value="Genomic_DNA"/>
</dbReference>
<dbReference type="Proteomes" id="UP000480548">
    <property type="component" value="Unassembled WGS sequence"/>
</dbReference>
<dbReference type="PANTHER" id="PTHR34706:SF3">
    <property type="entry name" value="ANKYRIN REPEAT PROTEIN (AFU_ORTHOLOGUE AFUA_7G06200)"/>
    <property type="match status" value="1"/>
</dbReference>
<evidence type="ECO:0000256" key="1">
    <source>
        <dbReference type="SAM" id="MobiDB-lite"/>
    </source>
</evidence>
<name>A0A7C8JPZ3_ORBOL</name>
<sequence length="1774" mass="202389">MANMIAGPSDDFEPSGDPEEPIFTLAWDCDDLLQQCLREAAESSYVEIETIEDYERRFTAWQEYLGVFAEKRVSLDHRLYKQPEIQDVVIRLLLILKRNLDQLTEVHDIASGNQESKIQHSPIRDPENSSSFVDVDLNIDEISSVITYSCEAIDEALVGLSQVAVAIRQSSKNSETARARKYASENLDLTSLEMISLLALEKLYPSAPESLIFQIAQSMIDRYARLKLRAFRHEQLKVDIRSRTQIPKSLSPTVREQSLEELITIDDTKPGTLSRPQNIPTQNQNILPPKHTKNLQLAPTITSANWTRFQGNLDVLRGPRSQSGTTVVLAQKNEPPIPRFKSNQDRRCQWCFIKIGDDCIKEGRWTISGREHYCKDLEPFFCLSEECADTVPTFSSIKKWKKHMIRHHPSWPQHVHWQPLWKCDLQSSNLLPEGYQLRHADTHPSDVLFSAPNNFSAHFKTVHRKFCFDENFVPEEGNSVEGGDSLETSPRAAHKKVLLSEDTISSIAKGSIVEHFPEANVCPLCRMKPKGMENQEYSSSGLSPRVSTEMENHIAEHLQNIMILSLRLLENQDTESCDFMPHGSMTPTESCHRSLSDFHEEGSDSSEHSSSRFGLTPEDNRETAEPIFQEPPESVSQDWSMVTNDLWRNYPGLNNDPENDLILRNIQLGQKKQRLKKSGELTVYDYTTGWIAEWFGGKSAVFDECHEDPRDLRFYGHHYKFGRIGKHNVVIAEIQDAFDYTFGIYEIREFIEQLQSIFPAVRFWFIFNTIQSSLPIQNIRFGDIIVGQLEKTSLSGAPAPRRFRDNMIDFTTTAARPNYPKLTIGVRGSPNTLPPIAREGILKTQKLPPAVLGGEILVNMKDFQEKAAFLAGVFRGPKCTHGHVSLAKFSLNINSGFDTISKNYELDIEPPDRSYIYAHYGWIGYKYEDGASRTQHSGSDNDMIIFTEFESDNLDSQSPCLFIGGYAGPHRPEPIWLASDLYDWIEIIIFTTTAYGKALLYNIQPADKSEHRQKARKYVEIIIDRLKIHLPDLGKTFNYDTNEAFIKQIVPSKVEVACLGWVYHLRNTMDEIEDGDWVHRFLEENFLVWIGCVTLLRGAGSSLGMVRSLKSMLTRDKSQKTSKILSHAEMLLCHHGNKGPLEWYRFNRIMCFKESSANKDTPCRADDKPFPNSPPVYWLPRWGVAKVLQYLSPTEIITAIQNIKPFRTGLAFWNSGVTQFDGEQLSYLYSWNNYTLSIAESKSSTLQTPDVRDQIINNFGEQLESLLKTTGFPLPLTNFNICRIQFQYINPGNGDYDLEREELRTTLTSIPKIMKTIEQFCAEIVITSSEVFSEHDFGITLNNEVFTACHLLHEVISSARELRKPKNRDEEPVYDLHKVVHWITEFGTRGIESLKAIMENDTGVIARYLAIVSHCGPDFLPKVYSRLVVPRSIKATTFATLAFQLSSGFGEAQRFLRDDLKVIEWLERTSNDELIQWEKFWDDFLDFILPPQGASEAKPVDDFKKEVKKFVEDSKLGRFFPPKSTFIKNVVDKAVSLGRDPSNSLDTKDLARMALYQPLIYCDDSGSMRQGTRRDDLKDLVKRIASVTSKIAPDGEGVEIRFINHPTAPHYSKPSLDAIDSIMAEATWDGWKPIGTNLKEKILEPLIYSKLRLNSNALTRPVLICIITGGCPEGGFMLEETRDTLRDNIVECGRVLVQHGYHVDAVKFHIAQIGEEEEATAWLHDLRDASLDHVLYCATEQLDDKYRELRRNPRKLEQWLLKELMSSILNADES</sequence>
<protein>
    <recommendedName>
        <fullName evidence="4">C2H2-type domain-containing protein</fullName>
    </recommendedName>
</protein>
<proteinExistence type="predicted"/>
<feature type="compositionally biased region" description="Basic and acidic residues" evidence="1">
    <location>
        <begin position="590"/>
        <end position="610"/>
    </location>
</feature>
<reference evidence="2 3" key="1">
    <citation type="submission" date="2019-06" db="EMBL/GenBank/DDBJ databases">
        <authorList>
            <person name="Palmer J.M."/>
        </authorList>
    </citation>
    <scope>NUCLEOTIDE SEQUENCE [LARGE SCALE GENOMIC DNA]</scope>
    <source>
        <strain evidence="2 3">TWF703</strain>
    </source>
</reference>